<dbReference type="CDD" id="cd00504">
    <property type="entry name" value="GXGXG"/>
    <property type="match status" value="1"/>
</dbReference>
<dbReference type="Pfam" id="PF01493">
    <property type="entry name" value="GXGXG"/>
    <property type="match status" value="1"/>
</dbReference>
<sequence length="511" mass="54277">MCGVSGILHKIVASASGLAPVGEQLIRMLEPMTHRGMDSSGVTIVGEQPEGDLLVRIWTDSVRNAPDVLARAEDTVRLVGGVVCSSRHTGQFIRIVANYEGETQELAAALLETPGVALHSIGCTSEVIKDVGTPMAMDERHDIGAIRGTHGIGHVRMATESIVDVNHAHPFWAYPFPDVSVVHNGQLTNYHKLRRMYEDDGHHFQTGNDSELIAVYLADKLAHGEGLEDALRASLADLDGTFTYLVATREGLGYAKDEWSAKPLVTMETDDIIAIASEEIALRGILPPEMAGEEMGRVEPQNSELATSGNEVTVLNPNARHNLGVGIFENCSIRFAGSVGYYAASLLDGPEVVIEGNAGWAVGDNLMNGKISVTRDAGASAGSTMRGGELFIGGNAGARAGISMKGGSLVIGGNAGFLTGFMMQKGRIIICGDAGEALGDSMYEGTIYVAGNIASLGADATVEPMSEDELIDVLAILESKGITDKRSFTKVVSAKRFYNYDSLERLEKSAL</sequence>
<comment type="caution">
    <text evidence="2">The sequence shown here is derived from an EMBL/GenBank/DDBJ whole genome shotgun (WGS) entry which is preliminary data.</text>
</comment>
<evidence type="ECO:0000313" key="2">
    <source>
        <dbReference type="EMBL" id="CAI8039414.1"/>
    </source>
</evidence>
<dbReference type="PANTHER" id="PTHR39673">
    <property type="entry name" value="TUNGSTEN FORMYLMETHANOFURAN DEHYDROGENASE, SUBUNIT C (FWDC)"/>
    <property type="match status" value="1"/>
</dbReference>
<dbReference type="InterPro" id="IPR036485">
    <property type="entry name" value="Glu_synth_asu_C_sf"/>
</dbReference>
<dbReference type="GO" id="GO:0016491">
    <property type="term" value="F:oxidoreductase activity"/>
    <property type="evidence" value="ECO:0007669"/>
    <property type="project" value="InterPro"/>
</dbReference>
<evidence type="ECO:0000259" key="1">
    <source>
        <dbReference type="PROSITE" id="PS51278"/>
    </source>
</evidence>
<feature type="domain" description="Glutamine amidotransferase type-2" evidence="1">
    <location>
        <begin position="2"/>
        <end position="309"/>
    </location>
</feature>
<evidence type="ECO:0000313" key="3">
    <source>
        <dbReference type="Proteomes" id="UP001174909"/>
    </source>
</evidence>
<protein>
    <submittedName>
        <fullName evidence="2">Glutamine amidotransferase MTH_191</fullName>
    </submittedName>
</protein>
<dbReference type="EMBL" id="CASHTH010003038">
    <property type="protein sequence ID" value="CAI8039414.1"/>
    <property type="molecule type" value="Genomic_DNA"/>
</dbReference>
<keyword evidence="2" id="KW-0315">Glutamine amidotransferase</keyword>
<accession>A0AA35X099</accession>
<dbReference type="InterPro" id="IPR029055">
    <property type="entry name" value="Ntn_hydrolases_N"/>
</dbReference>
<keyword evidence="3" id="KW-1185">Reference proteome</keyword>
<dbReference type="Gene3D" id="3.60.20.10">
    <property type="entry name" value="Glutamine Phosphoribosylpyrophosphate, subunit 1, domain 1"/>
    <property type="match status" value="1"/>
</dbReference>
<dbReference type="Proteomes" id="UP001174909">
    <property type="component" value="Unassembled WGS sequence"/>
</dbReference>
<dbReference type="SUPFAM" id="SSF69336">
    <property type="entry name" value="Alpha subunit of glutamate synthase, C-terminal domain"/>
    <property type="match status" value="1"/>
</dbReference>
<dbReference type="InterPro" id="IPR017932">
    <property type="entry name" value="GATase_2_dom"/>
</dbReference>
<dbReference type="AlphaFoldDB" id="A0AA35X099"/>
<organism evidence="2 3">
    <name type="scientific">Geodia barretti</name>
    <name type="common">Barrett's horny sponge</name>
    <dbReference type="NCBI Taxonomy" id="519541"/>
    <lineage>
        <taxon>Eukaryota</taxon>
        <taxon>Metazoa</taxon>
        <taxon>Porifera</taxon>
        <taxon>Demospongiae</taxon>
        <taxon>Heteroscleromorpha</taxon>
        <taxon>Tetractinellida</taxon>
        <taxon>Astrophorina</taxon>
        <taxon>Geodiidae</taxon>
        <taxon>Geodia</taxon>
    </lineage>
</organism>
<dbReference type="PROSITE" id="PS51278">
    <property type="entry name" value="GATASE_TYPE_2"/>
    <property type="match status" value="1"/>
</dbReference>
<dbReference type="InterPro" id="IPR002489">
    <property type="entry name" value="Glu_synth_asu_C"/>
</dbReference>
<proteinExistence type="predicted"/>
<dbReference type="SUPFAM" id="SSF56235">
    <property type="entry name" value="N-terminal nucleophile aminohydrolases (Ntn hydrolases)"/>
    <property type="match status" value="1"/>
</dbReference>
<dbReference type="Gene3D" id="2.160.20.60">
    <property type="entry name" value="Glutamate synthase, alpha subunit, C-terminal domain"/>
    <property type="match status" value="1"/>
</dbReference>
<gene>
    <name evidence="2" type="ORF">GBAR_LOCUS21922</name>
</gene>
<reference evidence="2" key="1">
    <citation type="submission" date="2023-03" db="EMBL/GenBank/DDBJ databases">
        <authorList>
            <person name="Steffen K."/>
            <person name="Cardenas P."/>
        </authorList>
    </citation>
    <scope>NUCLEOTIDE SEQUENCE</scope>
</reference>
<dbReference type="Pfam" id="PF13522">
    <property type="entry name" value="GATase_6"/>
    <property type="match status" value="1"/>
</dbReference>
<dbReference type="PANTHER" id="PTHR39673:SF5">
    <property type="entry name" value="TUNGSTEN-CONTAINING FORMYLMETHANOFURAN DEHYDROGENASE 2 SUBUNIT C"/>
    <property type="match status" value="1"/>
</dbReference>
<name>A0AA35X099_GEOBA</name>